<gene>
    <name evidence="16" type="ORF">GCM10022204_18170</name>
</gene>
<keyword evidence="6 13" id="KW-0812">Transmembrane</keyword>
<organism evidence="16 17">
    <name type="scientific">Microlunatus aurantiacus</name>
    <dbReference type="NCBI Taxonomy" id="446786"/>
    <lineage>
        <taxon>Bacteria</taxon>
        <taxon>Bacillati</taxon>
        <taxon>Actinomycetota</taxon>
        <taxon>Actinomycetes</taxon>
        <taxon>Propionibacteriales</taxon>
        <taxon>Propionibacteriaceae</taxon>
        <taxon>Microlunatus</taxon>
    </lineage>
</organism>
<dbReference type="PROSITE" id="PS50109">
    <property type="entry name" value="HIS_KIN"/>
    <property type="match status" value="1"/>
</dbReference>
<keyword evidence="17" id="KW-1185">Reference proteome</keyword>
<protein>
    <recommendedName>
        <fullName evidence="3">histidine kinase</fullName>
        <ecNumber evidence="3">2.7.13.3</ecNumber>
    </recommendedName>
</protein>
<dbReference type="SUPFAM" id="SSF55874">
    <property type="entry name" value="ATPase domain of HSP90 chaperone/DNA topoisomerase II/histidine kinase"/>
    <property type="match status" value="1"/>
</dbReference>
<evidence type="ECO:0000256" key="2">
    <source>
        <dbReference type="ARBA" id="ARBA00004236"/>
    </source>
</evidence>
<evidence type="ECO:0000256" key="12">
    <source>
        <dbReference type="SAM" id="MobiDB-lite"/>
    </source>
</evidence>
<dbReference type="Gene3D" id="6.10.340.10">
    <property type="match status" value="1"/>
</dbReference>
<dbReference type="InterPro" id="IPR050428">
    <property type="entry name" value="TCS_sensor_his_kinase"/>
</dbReference>
<keyword evidence="5" id="KW-0808">Transferase</keyword>
<dbReference type="RefSeq" id="WP_344812007.1">
    <property type="nucleotide sequence ID" value="NZ_BAAAYX010000004.1"/>
</dbReference>
<dbReference type="CDD" id="cd00082">
    <property type="entry name" value="HisKA"/>
    <property type="match status" value="1"/>
</dbReference>
<evidence type="ECO:0000256" key="13">
    <source>
        <dbReference type="SAM" id="Phobius"/>
    </source>
</evidence>
<dbReference type="SMART" id="SM00304">
    <property type="entry name" value="HAMP"/>
    <property type="match status" value="1"/>
</dbReference>
<evidence type="ECO:0000256" key="4">
    <source>
        <dbReference type="ARBA" id="ARBA00022553"/>
    </source>
</evidence>
<evidence type="ECO:0000259" key="15">
    <source>
        <dbReference type="PROSITE" id="PS50885"/>
    </source>
</evidence>
<dbReference type="EC" id="2.7.13.3" evidence="3"/>
<keyword evidence="9" id="KW-0902">Two-component regulatory system</keyword>
<evidence type="ECO:0000313" key="16">
    <source>
        <dbReference type="EMBL" id="GAA3701694.1"/>
    </source>
</evidence>
<evidence type="ECO:0000256" key="7">
    <source>
        <dbReference type="ARBA" id="ARBA00022777"/>
    </source>
</evidence>
<dbReference type="InterPro" id="IPR003660">
    <property type="entry name" value="HAMP_dom"/>
</dbReference>
<evidence type="ECO:0000256" key="1">
    <source>
        <dbReference type="ARBA" id="ARBA00000085"/>
    </source>
</evidence>
<comment type="catalytic activity">
    <reaction evidence="1">
        <text>ATP + protein L-histidine = ADP + protein N-phospho-L-histidine.</text>
        <dbReference type="EC" id="2.7.13.3"/>
    </reaction>
</comment>
<dbReference type="SMART" id="SM00387">
    <property type="entry name" value="HATPase_c"/>
    <property type="match status" value="1"/>
</dbReference>
<dbReference type="PANTHER" id="PTHR45436">
    <property type="entry name" value="SENSOR HISTIDINE KINASE YKOH"/>
    <property type="match status" value="1"/>
</dbReference>
<feature type="domain" description="Histidine kinase" evidence="14">
    <location>
        <begin position="224"/>
        <end position="444"/>
    </location>
</feature>
<dbReference type="PROSITE" id="PS50885">
    <property type="entry name" value="HAMP"/>
    <property type="match status" value="1"/>
</dbReference>
<dbReference type="Pfam" id="PF00512">
    <property type="entry name" value="HisKA"/>
    <property type="match status" value="1"/>
</dbReference>
<dbReference type="PRINTS" id="PR00344">
    <property type="entry name" value="BCTRLSENSOR"/>
</dbReference>
<keyword evidence="4" id="KW-0597">Phosphoprotein</keyword>
<keyword evidence="10 13" id="KW-0472">Membrane</keyword>
<accession>A0ABP7DB37</accession>
<evidence type="ECO:0000256" key="8">
    <source>
        <dbReference type="ARBA" id="ARBA00022989"/>
    </source>
</evidence>
<proteinExistence type="predicted"/>
<dbReference type="PANTHER" id="PTHR45436:SF5">
    <property type="entry name" value="SENSOR HISTIDINE KINASE TRCS"/>
    <property type="match status" value="1"/>
</dbReference>
<dbReference type="GO" id="GO:0016301">
    <property type="term" value="F:kinase activity"/>
    <property type="evidence" value="ECO:0007669"/>
    <property type="project" value="UniProtKB-KW"/>
</dbReference>
<evidence type="ECO:0000256" key="5">
    <source>
        <dbReference type="ARBA" id="ARBA00022679"/>
    </source>
</evidence>
<feature type="transmembrane region" description="Helical" evidence="13">
    <location>
        <begin position="135"/>
        <end position="159"/>
    </location>
</feature>
<keyword evidence="7 16" id="KW-0418">Kinase</keyword>
<comment type="subcellular location">
    <subcellularLocation>
        <location evidence="2">Cell membrane</location>
    </subcellularLocation>
</comment>
<dbReference type="InterPro" id="IPR036097">
    <property type="entry name" value="HisK_dim/P_sf"/>
</dbReference>
<feature type="domain" description="HAMP" evidence="15">
    <location>
        <begin position="156"/>
        <end position="209"/>
    </location>
</feature>
<evidence type="ECO:0000256" key="9">
    <source>
        <dbReference type="ARBA" id="ARBA00023012"/>
    </source>
</evidence>
<dbReference type="InterPro" id="IPR003661">
    <property type="entry name" value="HisK_dim/P_dom"/>
</dbReference>
<dbReference type="SMART" id="SM00388">
    <property type="entry name" value="HisKA"/>
    <property type="match status" value="1"/>
</dbReference>
<keyword evidence="11" id="KW-0175">Coiled coil</keyword>
<comment type="caution">
    <text evidence="16">The sequence shown here is derived from an EMBL/GenBank/DDBJ whole genome shotgun (WGS) entry which is preliminary data.</text>
</comment>
<reference evidence="17" key="1">
    <citation type="journal article" date="2019" name="Int. J. Syst. Evol. Microbiol.">
        <title>The Global Catalogue of Microorganisms (GCM) 10K type strain sequencing project: providing services to taxonomists for standard genome sequencing and annotation.</title>
        <authorList>
            <consortium name="The Broad Institute Genomics Platform"/>
            <consortium name="The Broad Institute Genome Sequencing Center for Infectious Disease"/>
            <person name="Wu L."/>
            <person name="Ma J."/>
        </authorList>
    </citation>
    <scope>NUCLEOTIDE SEQUENCE [LARGE SCALE GENOMIC DNA]</scope>
    <source>
        <strain evidence="17">JCM 16548</strain>
    </source>
</reference>
<keyword evidence="8 13" id="KW-1133">Transmembrane helix</keyword>
<dbReference type="Proteomes" id="UP001500051">
    <property type="component" value="Unassembled WGS sequence"/>
</dbReference>
<evidence type="ECO:0000256" key="10">
    <source>
        <dbReference type="ARBA" id="ARBA00023136"/>
    </source>
</evidence>
<dbReference type="SUPFAM" id="SSF158472">
    <property type="entry name" value="HAMP domain-like"/>
    <property type="match status" value="1"/>
</dbReference>
<dbReference type="InterPro" id="IPR004358">
    <property type="entry name" value="Sig_transdc_His_kin-like_C"/>
</dbReference>
<dbReference type="InterPro" id="IPR005467">
    <property type="entry name" value="His_kinase_dom"/>
</dbReference>
<dbReference type="EMBL" id="BAAAYX010000004">
    <property type="protein sequence ID" value="GAA3701694.1"/>
    <property type="molecule type" value="Genomic_DNA"/>
</dbReference>
<dbReference type="Pfam" id="PF00672">
    <property type="entry name" value="HAMP"/>
    <property type="match status" value="1"/>
</dbReference>
<sequence length="463" mass="48024">MRTGPISLRARVTLAVIAVLAVVLTALGIAVQTVFVGQSERALESTLAGRVQLGRQLARAGVGPQQIVNRVSTEGVTATLQTRNGMLYGTGVTAGPRTRTVSATLNGTGRVAGATLTVAVDTTLVDQARDRLRRVLVTASLAALLISAALLTVIVRWSLRPLAGVSGLARRITAGQRGERLRPDRTDTEIGQTAAALDEMLDELEGAEARARLADERSRRFLADAAHELRTPVTGMRAAAESLLHAGPSLTPEDRQQLEALVVREASRTGRLVADLLAVARLDAGDPVRPRVPTDLAVVAAEELARLAVTHPAVRGTLAGSGAGTGVTVLADPEQVAGTIGNLLDNAVRAAGPTGEVTLTVHARADGVCVDVLDSGPGVPEADRERVFERLVRLDADRSQPAGGSGLGLAIARGYARAHGGDVRCLEPPPGGGALFRLTLPALGPGTAEPDATQTLPPHPTNR</sequence>
<feature type="region of interest" description="Disordered" evidence="12">
    <location>
        <begin position="442"/>
        <end position="463"/>
    </location>
</feature>
<feature type="transmembrane region" description="Helical" evidence="13">
    <location>
        <begin position="12"/>
        <end position="36"/>
    </location>
</feature>
<name>A0ABP7DB37_9ACTN</name>
<evidence type="ECO:0000256" key="11">
    <source>
        <dbReference type="SAM" id="Coils"/>
    </source>
</evidence>
<evidence type="ECO:0000259" key="14">
    <source>
        <dbReference type="PROSITE" id="PS50109"/>
    </source>
</evidence>
<dbReference type="Gene3D" id="1.10.287.130">
    <property type="match status" value="1"/>
</dbReference>
<dbReference type="InterPro" id="IPR036890">
    <property type="entry name" value="HATPase_C_sf"/>
</dbReference>
<dbReference type="Pfam" id="PF02518">
    <property type="entry name" value="HATPase_c"/>
    <property type="match status" value="1"/>
</dbReference>
<dbReference type="Gene3D" id="3.30.565.10">
    <property type="entry name" value="Histidine kinase-like ATPase, C-terminal domain"/>
    <property type="match status" value="1"/>
</dbReference>
<feature type="coiled-coil region" evidence="11">
    <location>
        <begin position="190"/>
        <end position="217"/>
    </location>
</feature>
<dbReference type="SUPFAM" id="SSF47384">
    <property type="entry name" value="Homodimeric domain of signal transducing histidine kinase"/>
    <property type="match status" value="1"/>
</dbReference>
<dbReference type="CDD" id="cd00075">
    <property type="entry name" value="HATPase"/>
    <property type="match status" value="1"/>
</dbReference>
<dbReference type="CDD" id="cd06225">
    <property type="entry name" value="HAMP"/>
    <property type="match status" value="1"/>
</dbReference>
<dbReference type="InterPro" id="IPR003594">
    <property type="entry name" value="HATPase_dom"/>
</dbReference>
<evidence type="ECO:0000313" key="17">
    <source>
        <dbReference type="Proteomes" id="UP001500051"/>
    </source>
</evidence>
<evidence type="ECO:0000256" key="3">
    <source>
        <dbReference type="ARBA" id="ARBA00012438"/>
    </source>
</evidence>
<evidence type="ECO:0000256" key="6">
    <source>
        <dbReference type="ARBA" id="ARBA00022692"/>
    </source>
</evidence>